<keyword evidence="1" id="KW-0812">Transmembrane</keyword>
<keyword evidence="1" id="KW-0472">Membrane</keyword>
<dbReference type="Proteomes" id="UP000001176">
    <property type="component" value="Chromosome"/>
</dbReference>
<proteinExistence type="predicted"/>
<evidence type="ECO:0000256" key="1">
    <source>
        <dbReference type="SAM" id="Phobius"/>
    </source>
</evidence>
<feature type="transmembrane region" description="Helical" evidence="1">
    <location>
        <begin position="325"/>
        <end position="343"/>
    </location>
</feature>
<feature type="transmembrane region" description="Helical" evidence="1">
    <location>
        <begin position="12"/>
        <end position="30"/>
    </location>
</feature>
<dbReference type="RefSeq" id="WP_012228375.1">
    <property type="nucleotide sequence ID" value="NC_010125.1"/>
</dbReference>
<keyword evidence="1" id="KW-1133">Transmembrane helix</keyword>
<name>A9H7D6_GLUDA</name>
<sequence>MSNGDILKRPQRTSAVIFLVVTLVYFYSAVRYARHAPLWMDEVLTYYTIRQADLSHVLRAVWSGTDFSPFFMHAVLHVIPPVDQGDLLSPRILSIFSAYGAALCLLRLARKYFELPVAVLSFSLLLASYFFFFAVQAREYALIVFLFSASLLVWSNVCDGNNDRKNLFLLWVFLSLTLCTHFYGVVSIIVMALCETVWDLRTRRIRWPVWITLAATCPVGMAWIPWARHLQMLNAGDQNGPFYYAYPTFEKLWSYTVLFMGGNYVFPIIAVSCLAASFLFPGSGDVPPENAQAGRRVLGCIVLSVGCVPLIVFCLARFLTGSFSARYMADFLTFDAVAIPFAIGWTRRATLFSMLMCPALACMIVLYSADDTMDLSSVRSLQAIPSGLPVVIGEGLLFIELQQKIYRPFSRHAVYLYGLENVPNVDRTNEHAIRYLHKVVPWMRVSQFDDFLRDNHHFYVLSRNPATEDYVSPALRQRGVLCRTAFRDADVTVFEAGTDCKRMVPAVSGH</sequence>
<feature type="transmembrane region" description="Helical" evidence="1">
    <location>
        <begin position="140"/>
        <end position="157"/>
    </location>
</feature>
<dbReference type="AlphaFoldDB" id="A9H7D6"/>
<feature type="transmembrane region" description="Helical" evidence="1">
    <location>
        <begin position="205"/>
        <end position="226"/>
    </location>
</feature>
<organism evidence="2 3">
    <name type="scientific">Gluconacetobacter diazotrophicus (strain ATCC 49037 / DSM 5601 / CCUG 37298 / CIP 103539 / LMG 7603 / PAl5)</name>
    <dbReference type="NCBI Taxonomy" id="272568"/>
    <lineage>
        <taxon>Bacteria</taxon>
        <taxon>Pseudomonadati</taxon>
        <taxon>Pseudomonadota</taxon>
        <taxon>Alphaproteobacteria</taxon>
        <taxon>Acetobacterales</taxon>
        <taxon>Acetobacteraceae</taxon>
        <taxon>Gluconacetobacter</taxon>
    </lineage>
</organism>
<gene>
    <name evidence="2" type="ordered locus">GDI3682</name>
</gene>
<keyword evidence="3" id="KW-1185">Reference proteome</keyword>
<reference evidence="2 3" key="1">
    <citation type="journal article" date="2009" name="BMC Genomics">
        <title>Complete genome sequence of the sugarcane nitrogen-fixing endophyte Gluconacetobacter diazotrophicus Pal5.</title>
        <authorList>
            <person name="Bertalan M."/>
            <person name="Albano R."/>
            <person name="Padua V."/>
            <person name="Rouws L."/>
            <person name="Rojas C."/>
            <person name="Hemerly A."/>
            <person name="Teixeira K."/>
            <person name="Schwab S."/>
            <person name="Araujo J."/>
            <person name="Oliveira A."/>
            <person name="Franca L."/>
            <person name="Magalhaes V."/>
            <person name="Alqueres S."/>
            <person name="Cardoso A."/>
            <person name="Almeida W."/>
            <person name="Loureiro M.M."/>
            <person name="Nogueira E."/>
            <person name="Cidade D."/>
            <person name="Oliveira D."/>
            <person name="Simao T."/>
            <person name="Macedo J."/>
            <person name="Valadao A."/>
            <person name="Dreschsel M."/>
            <person name="Freitas F."/>
            <person name="Vidal M."/>
            <person name="Guedes H."/>
            <person name="Rodrigues E."/>
            <person name="Meneses C."/>
            <person name="Brioso P."/>
            <person name="Pozzer L."/>
            <person name="Figueiredo D."/>
            <person name="Montano H."/>
            <person name="Junior J."/>
            <person name="Filho G."/>
            <person name="Flores V."/>
            <person name="Ferreira B."/>
            <person name="Branco A."/>
            <person name="Gonzalez P."/>
            <person name="Guillobel H."/>
            <person name="Lemos M."/>
            <person name="Seibel L."/>
            <person name="Macedo J."/>
            <person name="Alves-Ferreira M."/>
            <person name="Sachetto-Martins G."/>
            <person name="Coelho A."/>
            <person name="Santos E."/>
            <person name="Amaral G."/>
            <person name="Neves A."/>
            <person name="Pacheco A.B."/>
            <person name="Carvalho D."/>
            <person name="Lery L."/>
            <person name="Bisch P."/>
            <person name="Rossle S.C."/>
            <person name="Urmenyi T."/>
            <person name="Kruger W.V."/>
            <person name="Martins O."/>
            <person name="Baldani J.I."/>
            <person name="Ferreira P.C."/>
        </authorList>
    </citation>
    <scope>NUCLEOTIDE SEQUENCE [LARGE SCALE GENOMIC DNA]</scope>
    <source>
        <strain evidence="3">ATCC 49037 / DSM 5601 / CCUG 37298 / CIP 103539 / LMG 7603 / PAl5</strain>
    </source>
</reference>
<feature type="transmembrane region" description="Helical" evidence="1">
    <location>
        <begin position="252"/>
        <end position="276"/>
    </location>
</feature>
<protein>
    <submittedName>
        <fullName evidence="2">Putative membrane protein</fullName>
    </submittedName>
</protein>
<feature type="transmembrane region" description="Helical" evidence="1">
    <location>
        <begin position="350"/>
        <end position="369"/>
    </location>
</feature>
<dbReference type="EMBL" id="AM889285">
    <property type="protein sequence ID" value="CAP57625.1"/>
    <property type="molecule type" value="Genomic_DNA"/>
</dbReference>
<accession>A9H7D6</accession>
<evidence type="ECO:0000313" key="2">
    <source>
        <dbReference type="EMBL" id="CAP57625.1"/>
    </source>
</evidence>
<feature type="transmembrane region" description="Helical" evidence="1">
    <location>
        <begin position="92"/>
        <end position="109"/>
    </location>
</feature>
<feature type="transmembrane region" description="Helical" evidence="1">
    <location>
        <begin position="169"/>
        <end position="193"/>
    </location>
</feature>
<feature type="transmembrane region" description="Helical" evidence="1">
    <location>
        <begin position="115"/>
        <end position="133"/>
    </location>
</feature>
<feature type="transmembrane region" description="Helical" evidence="1">
    <location>
        <begin position="297"/>
        <end position="319"/>
    </location>
</feature>
<evidence type="ECO:0000313" key="3">
    <source>
        <dbReference type="Proteomes" id="UP000001176"/>
    </source>
</evidence>
<dbReference type="OrthoDB" id="7552885at2"/>
<dbReference type="KEGG" id="gdi:GDI3682"/>